<reference evidence="11" key="2">
    <citation type="submission" date="2024-06" db="EMBL/GenBank/DDBJ databases">
        <authorList>
            <person name="Petrova K.O."/>
            <person name="Toshchakov S.V."/>
            <person name="Boltjanskaja Y.V."/>
            <person name="Kevbrin V.V."/>
        </authorList>
    </citation>
    <scope>NUCLEOTIDE SEQUENCE</scope>
    <source>
        <strain evidence="11">Z-710</strain>
    </source>
</reference>
<accession>A0AAU8HWK5</accession>
<dbReference type="PANTHER" id="PTHR34388">
    <property type="entry name" value="DNA POLYMERASE III SUBUNIT DELTA"/>
    <property type="match status" value="1"/>
</dbReference>
<dbReference type="InterPro" id="IPR048466">
    <property type="entry name" value="DNA_pol3_delta-like_C"/>
</dbReference>
<dbReference type="RefSeq" id="WP_353894331.1">
    <property type="nucleotide sequence ID" value="NZ_CP159485.1"/>
</dbReference>
<comment type="similarity">
    <text evidence="7">Belongs to the DNA polymerase HolA subunit family.</text>
</comment>
<dbReference type="Gene3D" id="1.10.8.60">
    <property type="match status" value="1"/>
</dbReference>
<dbReference type="Pfam" id="PF21694">
    <property type="entry name" value="DNA_pol3_delta_C"/>
    <property type="match status" value="1"/>
</dbReference>
<dbReference type="GO" id="GO:0003887">
    <property type="term" value="F:DNA-directed DNA polymerase activity"/>
    <property type="evidence" value="ECO:0007669"/>
    <property type="project" value="UniProtKB-KW"/>
</dbReference>
<dbReference type="InterPro" id="IPR010372">
    <property type="entry name" value="DNA_pol3_delta_N"/>
</dbReference>
<evidence type="ECO:0000259" key="9">
    <source>
        <dbReference type="Pfam" id="PF06144"/>
    </source>
</evidence>
<dbReference type="SUPFAM" id="SSF48019">
    <property type="entry name" value="post-AAA+ oligomerization domain-like"/>
    <property type="match status" value="1"/>
</dbReference>
<dbReference type="InterPro" id="IPR008921">
    <property type="entry name" value="DNA_pol3_clamp-load_cplx_C"/>
</dbReference>
<evidence type="ECO:0000256" key="1">
    <source>
        <dbReference type="ARBA" id="ARBA00012417"/>
    </source>
</evidence>
<proteinExistence type="inferred from homology"/>
<name>A0AAU8HWK5_9FIRM</name>
<dbReference type="InterPro" id="IPR027417">
    <property type="entry name" value="P-loop_NTPase"/>
</dbReference>
<dbReference type="Gene3D" id="3.40.50.300">
    <property type="entry name" value="P-loop containing nucleotide triphosphate hydrolases"/>
    <property type="match status" value="1"/>
</dbReference>
<dbReference type="GO" id="GO:0003677">
    <property type="term" value="F:DNA binding"/>
    <property type="evidence" value="ECO:0007669"/>
    <property type="project" value="InterPro"/>
</dbReference>
<dbReference type="Gene3D" id="1.20.272.10">
    <property type="match status" value="1"/>
</dbReference>
<keyword evidence="6" id="KW-0239">DNA-directed DNA polymerase</keyword>
<evidence type="ECO:0000256" key="5">
    <source>
        <dbReference type="ARBA" id="ARBA00022705"/>
    </source>
</evidence>
<sequence length="338" mass="39039">MDKEIKVKKSNLSNLYLFYGEERYWTEKNIKKIHKAVFADNDEMKEYNYDLIGADFTPMKVLEALQGLPFMSEKRLVVLNNTGVFKKTPTKKEKELSDVIINYLENPNPQTIFIIAEVDCHNIRSNKIFKMIDKEGVALQCSSLKPYEVRSWIEKQFQNHHIKVTGGIIDTLVNNLNNDLYALENEIKKIISYIGDKDNVTINDVNAVCTFVNTDNIFGLIDNIANGKTDEAIKTLHTMNQNGSHYLLIYSMIVNHFRLLTKVLDLLERGYTSKNINSKLKLHPYRLEKAIKQASRFTLKKLLKKLEILARYEGKIKQGKLEGIKGLEMVIVEMKETN</sequence>
<comment type="catalytic activity">
    <reaction evidence="8">
        <text>DNA(n) + a 2'-deoxyribonucleoside 5'-triphosphate = DNA(n+1) + diphosphate</text>
        <dbReference type="Rhea" id="RHEA:22508"/>
        <dbReference type="Rhea" id="RHEA-COMP:17339"/>
        <dbReference type="Rhea" id="RHEA-COMP:17340"/>
        <dbReference type="ChEBI" id="CHEBI:33019"/>
        <dbReference type="ChEBI" id="CHEBI:61560"/>
        <dbReference type="ChEBI" id="CHEBI:173112"/>
        <dbReference type="EC" id="2.7.7.7"/>
    </reaction>
</comment>
<evidence type="ECO:0000256" key="3">
    <source>
        <dbReference type="ARBA" id="ARBA00022679"/>
    </source>
</evidence>
<feature type="domain" description="DNA polymerase III delta subunit-like C-terminal" evidence="10">
    <location>
        <begin position="215"/>
        <end position="333"/>
    </location>
</feature>
<evidence type="ECO:0000256" key="4">
    <source>
        <dbReference type="ARBA" id="ARBA00022695"/>
    </source>
</evidence>
<dbReference type="AlphaFoldDB" id="A0AAU8HWK5"/>
<dbReference type="InterPro" id="IPR005790">
    <property type="entry name" value="DNA_polIII_delta"/>
</dbReference>
<dbReference type="GO" id="GO:0009360">
    <property type="term" value="C:DNA polymerase III complex"/>
    <property type="evidence" value="ECO:0007669"/>
    <property type="project" value="InterPro"/>
</dbReference>
<keyword evidence="3 11" id="KW-0808">Transferase</keyword>
<dbReference type="Pfam" id="PF06144">
    <property type="entry name" value="DNA_pol3_delta"/>
    <property type="match status" value="1"/>
</dbReference>
<keyword evidence="4 11" id="KW-0548">Nucleotidyltransferase</keyword>
<evidence type="ECO:0000259" key="10">
    <source>
        <dbReference type="Pfam" id="PF21694"/>
    </source>
</evidence>
<evidence type="ECO:0000256" key="7">
    <source>
        <dbReference type="ARBA" id="ARBA00034754"/>
    </source>
</evidence>
<feature type="domain" description="DNA polymerase III delta N-terminal" evidence="9">
    <location>
        <begin position="16"/>
        <end position="141"/>
    </location>
</feature>
<evidence type="ECO:0000256" key="8">
    <source>
        <dbReference type="ARBA" id="ARBA00049244"/>
    </source>
</evidence>
<dbReference type="EMBL" id="CP159485">
    <property type="protein sequence ID" value="XCI29784.1"/>
    <property type="molecule type" value="Genomic_DNA"/>
</dbReference>
<evidence type="ECO:0000256" key="6">
    <source>
        <dbReference type="ARBA" id="ARBA00022932"/>
    </source>
</evidence>
<organism evidence="11">
    <name type="scientific">Proteinivorax hydrogeniformans</name>
    <dbReference type="NCBI Taxonomy" id="1826727"/>
    <lineage>
        <taxon>Bacteria</taxon>
        <taxon>Bacillati</taxon>
        <taxon>Bacillota</taxon>
        <taxon>Clostridia</taxon>
        <taxon>Eubacteriales</taxon>
        <taxon>Proteinivoracaceae</taxon>
        <taxon>Proteinivorax</taxon>
    </lineage>
</organism>
<evidence type="ECO:0000313" key="11">
    <source>
        <dbReference type="EMBL" id="XCI29784.1"/>
    </source>
</evidence>
<keyword evidence="5" id="KW-0235">DNA replication</keyword>
<dbReference type="PANTHER" id="PTHR34388:SF1">
    <property type="entry name" value="DNA POLYMERASE III SUBUNIT DELTA"/>
    <property type="match status" value="1"/>
</dbReference>
<reference evidence="11" key="1">
    <citation type="journal article" date="2018" name="Antonie Van Leeuwenhoek">
        <title>Proteinivorax hydrogeniformans sp. nov., an anaerobic, haloalkaliphilic bacterium fermenting proteinaceous compounds with high hydrogen production.</title>
        <authorList>
            <person name="Boltyanskaya Y."/>
            <person name="Detkova E."/>
            <person name="Pimenov N."/>
            <person name="Kevbrin V."/>
        </authorList>
    </citation>
    <scope>NUCLEOTIDE SEQUENCE</scope>
    <source>
        <strain evidence="11">Z-710</strain>
    </source>
</reference>
<dbReference type="NCBIfam" id="TIGR01128">
    <property type="entry name" value="holA"/>
    <property type="match status" value="1"/>
</dbReference>
<gene>
    <name evidence="11" type="primary">holA</name>
    <name evidence="11" type="ORF">PRVXH_001127</name>
</gene>
<dbReference type="SUPFAM" id="SSF52540">
    <property type="entry name" value="P-loop containing nucleoside triphosphate hydrolases"/>
    <property type="match status" value="1"/>
</dbReference>
<protein>
    <recommendedName>
        <fullName evidence="2">DNA polymerase III subunit delta</fullName>
        <ecNumber evidence="1">2.7.7.7</ecNumber>
    </recommendedName>
</protein>
<evidence type="ECO:0000256" key="2">
    <source>
        <dbReference type="ARBA" id="ARBA00017703"/>
    </source>
</evidence>
<dbReference type="GO" id="GO:0006261">
    <property type="term" value="P:DNA-templated DNA replication"/>
    <property type="evidence" value="ECO:0007669"/>
    <property type="project" value="TreeGrafter"/>
</dbReference>
<dbReference type="EC" id="2.7.7.7" evidence="1"/>